<evidence type="ECO:0000256" key="1">
    <source>
        <dbReference type="ARBA" id="ARBA00023015"/>
    </source>
</evidence>
<dbReference type="InterPro" id="IPR036388">
    <property type="entry name" value="WH-like_DNA-bd_sf"/>
</dbReference>
<gene>
    <name evidence="5" type="ORF">GCM10023321_65940</name>
</gene>
<evidence type="ECO:0000313" key="6">
    <source>
        <dbReference type="Proteomes" id="UP001428817"/>
    </source>
</evidence>
<organism evidence="5 6">
    <name type="scientific">Pseudonocardia eucalypti</name>
    <dbReference type="NCBI Taxonomy" id="648755"/>
    <lineage>
        <taxon>Bacteria</taxon>
        <taxon>Bacillati</taxon>
        <taxon>Actinomycetota</taxon>
        <taxon>Actinomycetes</taxon>
        <taxon>Pseudonocardiales</taxon>
        <taxon>Pseudonocardiaceae</taxon>
        <taxon>Pseudonocardia</taxon>
    </lineage>
</organism>
<accession>A0ABP9QZQ5</accession>
<dbReference type="SMART" id="SM00421">
    <property type="entry name" value="HTH_LUXR"/>
    <property type="match status" value="1"/>
</dbReference>
<comment type="caution">
    <text evidence="5">The sequence shown here is derived from an EMBL/GenBank/DDBJ whole genome shotgun (WGS) entry which is preliminary data.</text>
</comment>
<dbReference type="PANTHER" id="PTHR44688:SF16">
    <property type="entry name" value="DNA-BINDING TRANSCRIPTIONAL ACTIVATOR DEVR_DOSR"/>
    <property type="match status" value="1"/>
</dbReference>
<dbReference type="SUPFAM" id="SSF55781">
    <property type="entry name" value="GAF domain-like"/>
    <property type="match status" value="1"/>
</dbReference>
<name>A0ABP9QZQ5_9PSEU</name>
<dbReference type="PANTHER" id="PTHR44688">
    <property type="entry name" value="DNA-BINDING TRANSCRIPTIONAL ACTIVATOR DEVR_DOSR"/>
    <property type="match status" value="1"/>
</dbReference>
<dbReference type="Gene3D" id="1.10.10.10">
    <property type="entry name" value="Winged helix-like DNA-binding domain superfamily/Winged helix DNA-binding domain"/>
    <property type="match status" value="1"/>
</dbReference>
<dbReference type="Proteomes" id="UP001428817">
    <property type="component" value="Unassembled WGS sequence"/>
</dbReference>
<sequence length="247" mass="26720">MYLPHASVDRALSLVADLTGLTDEAGLLDALLPGLADLIGCDFITYTEVVEGSPPMVRYIDHPRGTLTPEVCDGFLRHFHQHPVAAYHRITGDGRALRMSDFLTTAQFHKLALYQECYRPRPAEHILAVGLSLGGGPVGAFALNRASGEFTEADRELLDLLRGPLGRCRARLRARQGAPAGAGKLTSREAQVLEQVALGRTNAAIGRSINCSPRTVSKHLENIYKKLSVANRAAAVAHTRLGVTRPL</sequence>
<dbReference type="InterPro" id="IPR000792">
    <property type="entry name" value="Tscrpt_reg_LuxR_C"/>
</dbReference>
<dbReference type="EMBL" id="BAABJP010000043">
    <property type="protein sequence ID" value="GAA5169787.1"/>
    <property type="molecule type" value="Genomic_DNA"/>
</dbReference>
<dbReference type="Pfam" id="PF00196">
    <property type="entry name" value="GerE"/>
    <property type="match status" value="1"/>
</dbReference>
<protein>
    <recommendedName>
        <fullName evidence="4">HTH luxR-type domain-containing protein</fullName>
    </recommendedName>
</protein>
<dbReference type="PRINTS" id="PR00038">
    <property type="entry name" value="HTHLUXR"/>
</dbReference>
<dbReference type="PROSITE" id="PS50043">
    <property type="entry name" value="HTH_LUXR_2"/>
    <property type="match status" value="1"/>
</dbReference>
<evidence type="ECO:0000256" key="3">
    <source>
        <dbReference type="ARBA" id="ARBA00023163"/>
    </source>
</evidence>
<keyword evidence="1" id="KW-0805">Transcription regulation</keyword>
<evidence type="ECO:0000256" key="2">
    <source>
        <dbReference type="ARBA" id="ARBA00023125"/>
    </source>
</evidence>
<dbReference type="PROSITE" id="PS00622">
    <property type="entry name" value="HTH_LUXR_1"/>
    <property type="match status" value="1"/>
</dbReference>
<keyword evidence="2" id="KW-0238">DNA-binding</keyword>
<keyword evidence="6" id="KW-1185">Reference proteome</keyword>
<evidence type="ECO:0000259" key="4">
    <source>
        <dbReference type="PROSITE" id="PS50043"/>
    </source>
</evidence>
<feature type="domain" description="HTH luxR-type" evidence="4">
    <location>
        <begin position="178"/>
        <end position="243"/>
    </location>
</feature>
<dbReference type="CDD" id="cd06170">
    <property type="entry name" value="LuxR_C_like"/>
    <property type="match status" value="1"/>
</dbReference>
<keyword evidence="3" id="KW-0804">Transcription</keyword>
<proteinExistence type="predicted"/>
<dbReference type="InterPro" id="IPR016032">
    <property type="entry name" value="Sig_transdc_resp-reg_C-effctor"/>
</dbReference>
<reference evidence="6" key="1">
    <citation type="journal article" date="2019" name="Int. J. Syst. Evol. Microbiol.">
        <title>The Global Catalogue of Microorganisms (GCM) 10K type strain sequencing project: providing services to taxonomists for standard genome sequencing and annotation.</title>
        <authorList>
            <consortium name="The Broad Institute Genomics Platform"/>
            <consortium name="The Broad Institute Genome Sequencing Center for Infectious Disease"/>
            <person name="Wu L."/>
            <person name="Ma J."/>
        </authorList>
    </citation>
    <scope>NUCLEOTIDE SEQUENCE [LARGE SCALE GENOMIC DNA]</scope>
    <source>
        <strain evidence="6">JCM 18303</strain>
    </source>
</reference>
<dbReference type="SUPFAM" id="SSF46894">
    <property type="entry name" value="C-terminal effector domain of the bipartite response regulators"/>
    <property type="match status" value="1"/>
</dbReference>
<evidence type="ECO:0000313" key="5">
    <source>
        <dbReference type="EMBL" id="GAA5169787.1"/>
    </source>
</evidence>